<comment type="caution">
    <text evidence="1">The sequence shown here is derived from an EMBL/GenBank/DDBJ whole genome shotgun (WGS) entry which is preliminary data.</text>
</comment>
<reference evidence="1 2" key="1">
    <citation type="submission" date="2010-02" db="EMBL/GenBank/DDBJ databases">
        <authorList>
            <person name="Weinstock G."/>
            <person name="Sodergren E."/>
            <person name="Clifton S."/>
            <person name="Fulton L."/>
            <person name="Fulton B."/>
            <person name="Courtney L."/>
            <person name="Fronick C."/>
            <person name="Harrison M."/>
            <person name="Strong C."/>
            <person name="Farmer C."/>
            <person name="Delahaunty K."/>
            <person name="Markovic C."/>
            <person name="Hall O."/>
            <person name="Minx P."/>
            <person name="Tomlinson C."/>
            <person name="Mitreva M."/>
            <person name="Nelson J."/>
            <person name="Hou S."/>
            <person name="Wollam A."/>
            <person name="Pepin K.H."/>
            <person name="Johnson M."/>
            <person name="Bhonagiri V."/>
            <person name="Zhang X."/>
            <person name="Suruliraj S."/>
            <person name="Warren W."/>
            <person name="Chinwalla A."/>
            <person name="Mardis E.R."/>
            <person name="Wilson R.K."/>
        </authorList>
    </citation>
    <scope>NUCLEOTIDE SEQUENCE [LARGE SCALE GENOMIC DNA]</scope>
    <source>
        <strain evidence="1 2">ATCC 29315</strain>
    </source>
</reference>
<evidence type="ECO:0000313" key="2">
    <source>
        <dbReference type="Proteomes" id="UP000005536"/>
    </source>
</evidence>
<gene>
    <name evidence="1" type="ORF">NEIELOOT_00814</name>
</gene>
<accession>D4DP29</accession>
<name>D4DP29_NEIEG</name>
<sequence>MQIGGGKVEQCGGSQKQGGGEAAAFFQAQPCGLGACGGGKGLHGGSLCFFFVQFVFCLSPERLRWLIHIFLYRAANSGCGFCCPHGLFRPSEKGVCRCSADVLSLPVFGHFVFRRRLKGLSCLSTFAAQGGKQRLWVLSPARFVQAV</sequence>
<dbReference type="Proteomes" id="UP000005536">
    <property type="component" value="Unassembled WGS sequence"/>
</dbReference>
<evidence type="ECO:0000313" key="1">
    <source>
        <dbReference type="EMBL" id="EFE50438.1"/>
    </source>
</evidence>
<organism evidence="1 2">
    <name type="scientific">Neisseria elongata subsp. glycolytica ATCC 29315</name>
    <dbReference type="NCBI Taxonomy" id="546263"/>
    <lineage>
        <taxon>Bacteria</taxon>
        <taxon>Pseudomonadati</taxon>
        <taxon>Pseudomonadota</taxon>
        <taxon>Betaproteobacteria</taxon>
        <taxon>Neisseriales</taxon>
        <taxon>Neisseriaceae</taxon>
        <taxon>Neisseria</taxon>
    </lineage>
</organism>
<proteinExistence type="predicted"/>
<dbReference type="AlphaFoldDB" id="D4DP29"/>
<protein>
    <submittedName>
        <fullName evidence="1">Uncharacterized protein</fullName>
    </submittedName>
</protein>
<dbReference type="EMBL" id="ADBF01000019">
    <property type="protein sequence ID" value="EFE50438.1"/>
    <property type="molecule type" value="Genomic_DNA"/>
</dbReference>